<dbReference type="Proteomes" id="UP001165080">
    <property type="component" value="Unassembled WGS sequence"/>
</dbReference>
<feature type="compositionally biased region" description="Basic and acidic residues" evidence="1">
    <location>
        <begin position="118"/>
        <end position="136"/>
    </location>
</feature>
<accession>A0A9W6C065</accession>
<evidence type="ECO:0000313" key="2">
    <source>
        <dbReference type="EMBL" id="GLC61042.1"/>
    </source>
</evidence>
<gene>
    <name evidence="2" type="primary">PLESTB002757</name>
    <name evidence="2" type="ORF">PLESTB_001709700</name>
</gene>
<dbReference type="EMBL" id="BRXU01000041">
    <property type="protein sequence ID" value="GLC61042.1"/>
    <property type="molecule type" value="Genomic_DNA"/>
</dbReference>
<keyword evidence="3" id="KW-1185">Reference proteome</keyword>
<protein>
    <submittedName>
        <fullName evidence="2">Uncharacterized protein</fullName>
    </submittedName>
</protein>
<dbReference type="AlphaFoldDB" id="A0A9W6C065"/>
<sequence length="190" mass="19917">MDASSSSSSASSSDDDIEVMYTLVDKSNTNNNNDQAAADYDAASAATTGAASLRVDFGAQNLSLTTGDTVLAPITLQLPASLAEQLGGMLATTATGDVESLAAAIGRRLLLSKGSAETAREEEATTRPEDRGEWHNTRRSVQEFVAVRDVLDALRITNPGQPVKSGAPKLVAKGAEKVQTNVYMNVRPCD</sequence>
<feature type="region of interest" description="Disordered" evidence="1">
    <location>
        <begin position="114"/>
        <end position="137"/>
    </location>
</feature>
<evidence type="ECO:0000256" key="1">
    <source>
        <dbReference type="SAM" id="MobiDB-lite"/>
    </source>
</evidence>
<organism evidence="2 3">
    <name type="scientific">Pleodorina starrii</name>
    <dbReference type="NCBI Taxonomy" id="330485"/>
    <lineage>
        <taxon>Eukaryota</taxon>
        <taxon>Viridiplantae</taxon>
        <taxon>Chlorophyta</taxon>
        <taxon>core chlorophytes</taxon>
        <taxon>Chlorophyceae</taxon>
        <taxon>CS clade</taxon>
        <taxon>Chlamydomonadales</taxon>
        <taxon>Volvocaceae</taxon>
        <taxon>Pleodorina</taxon>
    </lineage>
</organism>
<reference evidence="2 3" key="1">
    <citation type="journal article" date="2023" name="Commun. Biol.">
        <title>Reorganization of the ancestral sex-determining regions during the evolution of trioecy in Pleodorina starrii.</title>
        <authorList>
            <person name="Takahashi K."/>
            <person name="Suzuki S."/>
            <person name="Kawai-Toyooka H."/>
            <person name="Yamamoto K."/>
            <person name="Hamaji T."/>
            <person name="Ootsuki R."/>
            <person name="Yamaguchi H."/>
            <person name="Kawachi M."/>
            <person name="Higashiyama T."/>
            <person name="Nozaki H."/>
        </authorList>
    </citation>
    <scope>NUCLEOTIDE SEQUENCE [LARGE SCALE GENOMIC DNA]</scope>
    <source>
        <strain evidence="2 3">NIES-4479</strain>
    </source>
</reference>
<comment type="caution">
    <text evidence="2">The sequence shown here is derived from an EMBL/GenBank/DDBJ whole genome shotgun (WGS) entry which is preliminary data.</text>
</comment>
<name>A0A9W6C065_9CHLO</name>
<evidence type="ECO:0000313" key="3">
    <source>
        <dbReference type="Proteomes" id="UP001165080"/>
    </source>
</evidence>
<proteinExistence type="predicted"/>